<gene>
    <name evidence="1" type="ORF">BDFB_007977</name>
</gene>
<protein>
    <submittedName>
        <fullName evidence="1">Uncharacterized protein</fullName>
    </submittedName>
</protein>
<sequence length="169" mass="20049">MMSKITTHDTFGKQDKILYSQAREIIANVLIFMKNEAEDFHENNVTSIPIANYKQRVMAAIRISEKMYKTIVKEEKDVNTGASTSFLSQESSVHVKKHQLVEGEKHAVRAIIHEFHIMKKWRKTEDNRQILMESYDIRLKRITYLKQLFKYRTESRPVYYTDESYIHTS</sequence>
<comment type="caution">
    <text evidence="1">The sequence shown here is derived from an EMBL/GenBank/DDBJ whole genome shotgun (WGS) entry which is preliminary data.</text>
</comment>
<name>A0A482W8T9_ASBVE</name>
<evidence type="ECO:0000313" key="2">
    <source>
        <dbReference type="Proteomes" id="UP000292052"/>
    </source>
</evidence>
<organism evidence="1 2">
    <name type="scientific">Asbolus verrucosus</name>
    <name type="common">Desert ironclad beetle</name>
    <dbReference type="NCBI Taxonomy" id="1661398"/>
    <lineage>
        <taxon>Eukaryota</taxon>
        <taxon>Metazoa</taxon>
        <taxon>Ecdysozoa</taxon>
        <taxon>Arthropoda</taxon>
        <taxon>Hexapoda</taxon>
        <taxon>Insecta</taxon>
        <taxon>Pterygota</taxon>
        <taxon>Neoptera</taxon>
        <taxon>Endopterygota</taxon>
        <taxon>Coleoptera</taxon>
        <taxon>Polyphaga</taxon>
        <taxon>Cucujiformia</taxon>
        <taxon>Tenebrionidae</taxon>
        <taxon>Pimeliinae</taxon>
        <taxon>Asbolus</taxon>
    </lineage>
</organism>
<keyword evidence="2" id="KW-1185">Reference proteome</keyword>
<dbReference type="AlphaFoldDB" id="A0A482W8T9"/>
<dbReference type="OrthoDB" id="6769171at2759"/>
<dbReference type="EMBL" id="QDEB01023063">
    <property type="protein sequence ID" value="RZC40798.1"/>
    <property type="molecule type" value="Genomic_DNA"/>
</dbReference>
<evidence type="ECO:0000313" key="1">
    <source>
        <dbReference type="EMBL" id="RZC40798.1"/>
    </source>
</evidence>
<reference evidence="1 2" key="1">
    <citation type="submission" date="2017-03" db="EMBL/GenBank/DDBJ databases">
        <title>Genome of the blue death feigning beetle - Asbolus verrucosus.</title>
        <authorList>
            <person name="Rider S.D."/>
        </authorList>
    </citation>
    <scope>NUCLEOTIDE SEQUENCE [LARGE SCALE GENOMIC DNA]</scope>
    <source>
        <strain evidence="1">Butters</strain>
        <tissue evidence="1">Head and leg muscle</tissue>
    </source>
</reference>
<proteinExistence type="predicted"/>
<accession>A0A482W8T9</accession>
<dbReference type="Proteomes" id="UP000292052">
    <property type="component" value="Unassembled WGS sequence"/>
</dbReference>
<feature type="non-terminal residue" evidence="1">
    <location>
        <position position="169"/>
    </location>
</feature>